<dbReference type="EMBL" id="QOIL01000008">
    <property type="protein sequence ID" value="RCG30190.1"/>
    <property type="molecule type" value="Genomic_DNA"/>
</dbReference>
<dbReference type="AlphaFoldDB" id="A0A367FKL2"/>
<keyword evidence="1" id="KW-0732">Signal</keyword>
<proteinExistence type="predicted"/>
<dbReference type="RefSeq" id="WP_114029554.1">
    <property type="nucleotide sequence ID" value="NZ_QOIL01000008.1"/>
</dbReference>
<gene>
    <name evidence="2" type="ORF">DQ384_15655</name>
</gene>
<dbReference type="Proteomes" id="UP000253094">
    <property type="component" value="Unassembled WGS sequence"/>
</dbReference>
<evidence type="ECO:0000313" key="2">
    <source>
        <dbReference type="EMBL" id="RCG30190.1"/>
    </source>
</evidence>
<organism evidence="2 3">
    <name type="scientific">Sphaerisporangium album</name>
    <dbReference type="NCBI Taxonomy" id="509200"/>
    <lineage>
        <taxon>Bacteria</taxon>
        <taxon>Bacillati</taxon>
        <taxon>Actinomycetota</taxon>
        <taxon>Actinomycetes</taxon>
        <taxon>Streptosporangiales</taxon>
        <taxon>Streptosporangiaceae</taxon>
        <taxon>Sphaerisporangium</taxon>
    </lineage>
</organism>
<keyword evidence="3" id="KW-1185">Reference proteome</keyword>
<evidence type="ECO:0000313" key="3">
    <source>
        <dbReference type="Proteomes" id="UP000253094"/>
    </source>
</evidence>
<evidence type="ECO:0000256" key="1">
    <source>
        <dbReference type="SAM" id="SignalP"/>
    </source>
</evidence>
<feature type="signal peptide" evidence="1">
    <location>
        <begin position="1"/>
        <end position="31"/>
    </location>
</feature>
<accession>A0A367FKL2</accession>
<reference evidence="2 3" key="1">
    <citation type="submission" date="2018-06" db="EMBL/GenBank/DDBJ databases">
        <title>Sphaerisporangium craniellae sp. nov., isolated from a marine sponge in the South China Sea.</title>
        <authorList>
            <person name="Li L."/>
        </authorList>
    </citation>
    <scope>NUCLEOTIDE SEQUENCE [LARGE SCALE GENOMIC DNA]</scope>
    <source>
        <strain evidence="2 3">CCTCC AA 208026</strain>
    </source>
</reference>
<name>A0A367FKL2_9ACTN</name>
<protein>
    <submittedName>
        <fullName evidence="2">Uncharacterized protein</fullName>
    </submittedName>
</protein>
<sequence>MVSFHKKVAGLAASGVLAAGLVVAAASPAAAGTVTASYVCGTYGPQYPAAFTTTVTAPATARRGTTFTVTVDFDTDVITYADEQAGVKVGNMTILLGGAASGGVTATGLTNPATPPGQTWKMRGGTAQVTVPNVGDVTFTPDRYRQPYNAYNSLLCVPQAQVVAATTHVVP</sequence>
<feature type="chain" id="PRO_5016770096" evidence="1">
    <location>
        <begin position="32"/>
        <end position="171"/>
    </location>
</feature>
<comment type="caution">
    <text evidence="2">The sequence shown here is derived from an EMBL/GenBank/DDBJ whole genome shotgun (WGS) entry which is preliminary data.</text>
</comment>